<proteinExistence type="predicted"/>
<dbReference type="Proteomes" id="UP000656319">
    <property type="component" value="Unassembled WGS sequence"/>
</dbReference>
<dbReference type="SMART" id="SM00382">
    <property type="entry name" value="AAA"/>
    <property type="match status" value="1"/>
</dbReference>
<name>A0ABM8NXZ5_9BURK</name>
<evidence type="ECO:0000313" key="3">
    <source>
        <dbReference type="Proteomes" id="UP000656319"/>
    </source>
</evidence>
<evidence type="ECO:0000259" key="1">
    <source>
        <dbReference type="SMART" id="SM00382"/>
    </source>
</evidence>
<gene>
    <name evidence="2" type="ORF">LMG27952_04768</name>
</gene>
<feature type="domain" description="AAA+ ATPase" evidence="1">
    <location>
        <begin position="387"/>
        <end position="565"/>
    </location>
</feature>
<protein>
    <recommendedName>
        <fullName evidence="1">AAA+ ATPase domain-containing protein</fullName>
    </recommendedName>
</protein>
<comment type="caution">
    <text evidence="2">The sequence shown here is derived from an EMBL/GenBank/DDBJ whole genome shotgun (WGS) entry which is preliminary data.</text>
</comment>
<dbReference type="RefSeq" id="WP_201698357.1">
    <property type="nucleotide sequence ID" value="NZ_CAJHCQ010000013.1"/>
</dbReference>
<accession>A0ABM8NXZ5</accession>
<dbReference type="EMBL" id="CAJHCQ010000013">
    <property type="protein sequence ID" value="CAD6548680.1"/>
    <property type="molecule type" value="Genomic_DNA"/>
</dbReference>
<dbReference type="Gene3D" id="3.40.50.300">
    <property type="entry name" value="P-loop containing nucleotide triphosphate hydrolases"/>
    <property type="match status" value="1"/>
</dbReference>
<dbReference type="Pfam" id="PF13481">
    <property type="entry name" value="AAA_25"/>
    <property type="match status" value="1"/>
</dbReference>
<dbReference type="InterPro" id="IPR003593">
    <property type="entry name" value="AAA+_ATPase"/>
</dbReference>
<organism evidence="2 3">
    <name type="scientific">Paraburkholderia hiiakae</name>
    <dbReference type="NCBI Taxonomy" id="1081782"/>
    <lineage>
        <taxon>Bacteria</taxon>
        <taxon>Pseudomonadati</taxon>
        <taxon>Pseudomonadota</taxon>
        <taxon>Betaproteobacteria</taxon>
        <taxon>Burkholderiales</taxon>
        <taxon>Burkholderiaceae</taxon>
        <taxon>Paraburkholderia</taxon>
    </lineage>
</organism>
<dbReference type="Pfam" id="PF08707">
    <property type="entry name" value="PriCT_2"/>
    <property type="match status" value="1"/>
</dbReference>
<reference evidence="2 3" key="1">
    <citation type="submission" date="2020-10" db="EMBL/GenBank/DDBJ databases">
        <authorList>
            <person name="Peeters C."/>
        </authorList>
    </citation>
    <scope>NUCLEOTIDE SEQUENCE [LARGE SCALE GENOMIC DNA]</scope>
    <source>
        <strain evidence="2 3">LMG 27952</strain>
    </source>
</reference>
<sequence length="700" mass="76493">MQATEPLYVAQPVTGERRPIVTSFGQGDRGKVSATKMLDWNGVKALVRNAQCRQIRHADFLALSRDKRQAEKAKDPFVCFAEFAGNVRSGSTLLCRSALALDFDTNAHALLFDLDIGIELGEFDYVAHPTRTHTAENPRLRVYIPLSRDVTRDEHAILVGLIAPQFNATLDQGSSQAERIMYLPAVNAEAPEYMCFVHEGAGYLNPDHWLAMCPAPVGAEMAAPARSLSPSGGEPIDALELKYPDARWTKERVERELLQHLDPNDEMWNRSRWLALGMILEHQGDGDDDWCEMWDNWSSGDERVDDDGQPMYQPGQCEQLWETFNGKRKNAATIGTLIKWVQEAQEKSRQKAHASVTLPGSRFVVRSAEDLLNAPPQPWLIRGVVPRNALVTVFGASGSGKSFLVLDLACAVASGESSWFDYSVKQQATVIYCVLEGEGGIGKRLAAWKHNAGKPVPEELKFVTQPFNLLAGQQEIMELARAIQDAGGHGGLVILDTLSRAVPGADENSSVDMGNIVAAANTLQEKVGGVVMLVHHTGKDASKGLRGHSSLHAALDAAIEVCATKTTREWRVAKSKDDVSGLCHPFGLTVVDLGQDDEGDAITSCVIERSGAAARTFGEAPRGKNQIKVYDAIAALFAEGFRVDVDSDGSQYVEMGVAVEVAGIALPCEPRRKRTMASTVIRALHEKDIFRVTDGRLYLV</sequence>
<evidence type="ECO:0000313" key="2">
    <source>
        <dbReference type="EMBL" id="CAD6548680.1"/>
    </source>
</evidence>
<dbReference type="InterPro" id="IPR014819">
    <property type="entry name" value="PriCT_2"/>
</dbReference>
<keyword evidence="3" id="KW-1185">Reference proteome</keyword>
<dbReference type="SUPFAM" id="SSF52540">
    <property type="entry name" value="P-loop containing nucleoside triphosphate hydrolases"/>
    <property type="match status" value="1"/>
</dbReference>
<dbReference type="InterPro" id="IPR027417">
    <property type="entry name" value="P-loop_NTPase"/>
</dbReference>